<dbReference type="EMBL" id="BDIP01011249">
    <property type="protein sequence ID" value="GCA65470.1"/>
    <property type="molecule type" value="Genomic_DNA"/>
</dbReference>
<accession>A0A391NY71</accession>
<organism evidence="2 3">
    <name type="scientific">Kipferlia bialata</name>
    <dbReference type="NCBI Taxonomy" id="797122"/>
    <lineage>
        <taxon>Eukaryota</taxon>
        <taxon>Metamonada</taxon>
        <taxon>Carpediemonas-like organisms</taxon>
        <taxon>Kipferlia</taxon>
    </lineage>
</organism>
<proteinExistence type="predicted"/>
<evidence type="ECO:0000313" key="2">
    <source>
        <dbReference type="EMBL" id="GCA65470.1"/>
    </source>
</evidence>
<protein>
    <submittedName>
        <fullName evidence="2">Uncharacterized protein</fullName>
    </submittedName>
</protein>
<sequence length="98" mass="10929">MDASATASSFSLLWFAMSEGEAVPDGAEVDEKLGREILDDDEYEEGLMDAVRREFFPSNEATRDVGALSEYQSTFTSEPGLSLVFYAQRGLIPLFDYR</sequence>
<evidence type="ECO:0000313" key="3">
    <source>
        <dbReference type="Proteomes" id="UP000265618"/>
    </source>
</evidence>
<keyword evidence="1" id="KW-0732">Signal</keyword>
<reference evidence="2 3" key="1">
    <citation type="journal article" date="2018" name="PLoS ONE">
        <title>The draft genome of Kipferlia bialata reveals reductive genome evolution in fornicate parasites.</title>
        <authorList>
            <person name="Tanifuji G."/>
            <person name="Takabayashi S."/>
            <person name="Kume K."/>
            <person name="Takagi M."/>
            <person name="Nakayama T."/>
            <person name="Kamikawa R."/>
            <person name="Inagaki Y."/>
            <person name="Hashimoto T."/>
        </authorList>
    </citation>
    <scope>NUCLEOTIDE SEQUENCE [LARGE SCALE GENOMIC DNA]</scope>
    <source>
        <strain evidence="2">NY0173</strain>
    </source>
</reference>
<comment type="caution">
    <text evidence="2">The sequence shown here is derived from an EMBL/GenBank/DDBJ whole genome shotgun (WGS) entry which is preliminary data.</text>
</comment>
<feature type="signal peptide" evidence="1">
    <location>
        <begin position="1"/>
        <end position="22"/>
    </location>
</feature>
<dbReference type="Proteomes" id="UP000265618">
    <property type="component" value="Unassembled WGS sequence"/>
</dbReference>
<feature type="chain" id="PRO_5017416883" evidence="1">
    <location>
        <begin position="23"/>
        <end position="98"/>
    </location>
</feature>
<keyword evidence="3" id="KW-1185">Reference proteome</keyword>
<name>A0A391NY71_9EUKA</name>
<dbReference type="AlphaFoldDB" id="A0A391NY71"/>
<gene>
    <name evidence="2" type="ORF">KIPB_017194</name>
</gene>
<evidence type="ECO:0000256" key="1">
    <source>
        <dbReference type="SAM" id="SignalP"/>
    </source>
</evidence>